<dbReference type="InterPro" id="IPR001466">
    <property type="entry name" value="Beta-lactam-related"/>
</dbReference>
<dbReference type="AlphaFoldDB" id="A0A914DDQ0"/>
<dbReference type="PANTHER" id="PTHR46520:SF1">
    <property type="entry name" value="SERINE BETA-LACTAMASE-LIKE PROTEIN LACTB, MITOCHONDRIAL"/>
    <property type="match status" value="1"/>
</dbReference>
<dbReference type="Pfam" id="PF00144">
    <property type="entry name" value="Beta-lactamase"/>
    <property type="match status" value="1"/>
</dbReference>
<dbReference type="Proteomes" id="UP000887540">
    <property type="component" value="Unplaced"/>
</dbReference>
<organism evidence="3 4">
    <name type="scientific">Acrobeloides nanus</name>
    <dbReference type="NCBI Taxonomy" id="290746"/>
    <lineage>
        <taxon>Eukaryota</taxon>
        <taxon>Metazoa</taxon>
        <taxon>Ecdysozoa</taxon>
        <taxon>Nematoda</taxon>
        <taxon>Chromadorea</taxon>
        <taxon>Rhabditida</taxon>
        <taxon>Tylenchina</taxon>
        <taxon>Cephalobomorpha</taxon>
        <taxon>Cephaloboidea</taxon>
        <taxon>Cephalobidae</taxon>
        <taxon>Acrobeloides</taxon>
    </lineage>
</organism>
<evidence type="ECO:0000313" key="4">
    <source>
        <dbReference type="WBParaSite" id="ACRNAN_scaffold241.g21370.t1"/>
    </source>
</evidence>
<feature type="compositionally biased region" description="Basic and acidic residues" evidence="1">
    <location>
        <begin position="1"/>
        <end position="12"/>
    </location>
</feature>
<dbReference type="GO" id="GO:0005739">
    <property type="term" value="C:mitochondrion"/>
    <property type="evidence" value="ECO:0007669"/>
    <property type="project" value="TreeGrafter"/>
</dbReference>
<dbReference type="GO" id="GO:0006508">
    <property type="term" value="P:proteolysis"/>
    <property type="evidence" value="ECO:0007669"/>
    <property type="project" value="TreeGrafter"/>
</dbReference>
<dbReference type="Gene3D" id="6.20.360.10">
    <property type="match status" value="1"/>
</dbReference>
<feature type="compositionally biased region" description="Basic and acidic residues" evidence="1">
    <location>
        <begin position="314"/>
        <end position="324"/>
    </location>
</feature>
<dbReference type="GO" id="GO:0008233">
    <property type="term" value="F:peptidase activity"/>
    <property type="evidence" value="ECO:0007669"/>
    <property type="project" value="TreeGrafter"/>
</dbReference>
<dbReference type="SUPFAM" id="SSF56601">
    <property type="entry name" value="beta-lactamase/transpeptidase-like"/>
    <property type="match status" value="1"/>
</dbReference>
<feature type="region of interest" description="Disordered" evidence="1">
    <location>
        <begin position="1"/>
        <end position="33"/>
    </location>
</feature>
<evidence type="ECO:0000313" key="3">
    <source>
        <dbReference type="Proteomes" id="UP000887540"/>
    </source>
</evidence>
<dbReference type="PANTHER" id="PTHR46520">
    <property type="entry name" value="SERINE BETA-LACTAMASE-LIKE PROTEIN LACTB, MITOCHONDRIAL"/>
    <property type="match status" value="1"/>
</dbReference>
<dbReference type="InterPro" id="IPR012338">
    <property type="entry name" value="Beta-lactam/transpept-like"/>
</dbReference>
<feature type="domain" description="Beta-lactamase-related" evidence="2">
    <location>
        <begin position="187"/>
        <end position="572"/>
    </location>
</feature>
<dbReference type="InterPro" id="IPR052794">
    <property type="entry name" value="Mito_Ser_Protease_LACTB"/>
</dbReference>
<protein>
    <submittedName>
        <fullName evidence="4">Beta-lactamase-related domain-containing protein</fullName>
    </submittedName>
</protein>
<dbReference type="Pfam" id="PF10480">
    <property type="entry name" value="ICAP-1_inte_bdg"/>
    <property type="match status" value="1"/>
</dbReference>
<accession>A0A914DDQ0</accession>
<dbReference type="InterPro" id="IPR019517">
    <property type="entry name" value="Integrin-bd_ICAP-1"/>
</dbReference>
<dbReference type="Gene3D" id="3.40.710.10">
    <property type="entry name" value="DD-peptidase/beta-lactamase superfamily"/>
    <property type="match status" value="1"/>
</dbReference>
<proteinExistence type="predicted"/>
<dbReference type="WBParaSite" id="ACRNAN_scaffold241.g21370.t1">
    <property type="protein sequence ID" value="ACRNAN_scaffold241.g21370.t1"/>
    <property type="gene ID" value="ACRNAN_scaffold241.g21370"/>
</dbReference>
<evidence type="ECO:0000259" key="2">
    <source>
        <dbReference type="Pfam" id="PF00144"/>
    </source>
</evidence>
<evidence type="ECO:0000256" key="1">
    <source>
        <dbReference type="SAM" id="MobiDB-lite"/>
    </source>
</evidence>
<name>A0A914DDQ0_9BILA</name>
<feature type="region of interest" description="Disordered" evidence="1">
    <location>
        <begin position="298"/>
        <end position="340"/>
    </location>
</feature>
<sequence>MESEAEEMRVDDNLEVGEEMKDEEIENEEPGQSIRSIEERIIDQVELAQLNRKLPRDSQKKAVSLVAVHVSKNGIKLIKTADQHVLDRLPLHKIIQAISYDDGFGHYNVILLVKTSNSFVQCHLLQSNYLPEAEHLYMHINWIRVGTPLFAATTVFSKDLANRDVDWQDGSKVHVKLASSNQIARADDAIHRFMIQNSIPGLSIGVSINGKIIWKSGFGYSDVEQGTRCNGDTSMRIASISKPITACVAAKLVQEGKLLLDKPIQEYIKNFPVKNVDGEIVQITTRQLLCHTGGIRHYAKPKEKPQSSSNIPKEAGKKSDEKKAAANSSESDDSKKETTESDTVFEEFYSRKHYKSVTEALEMFKDDPLESKPGFKFLYTTHGFTLISAVLEKAADQDFPGLLKDLFRKIGMNHTYLDFNQPIMPHRTKYYYRDSKHRLHNCPEVNNSYKWGGGGLVSCVTDLLKFAHVILYSYQADNSSLHKPLIEKKVMDEFWKFHTVYKLPTKYCLGWMNVEEEEFLGGVDSNRTGFWYHTGAAVGAASVLLIRPDRKHNNPDSAPNGVCVAILINIQDCAAEITQLALELSEIFSE</sequence>
<reference evidence="4" key="1">
    <citation type="submission" date="2022-11" db="UniProtKB">
        <authorList>
            <consortium name="WormBaseParasite"/>
        </authorList>
    </citation>
    <scope>IDENTIFICATION</scope>
</reference>
<keyword evidence="3" id="KW-1185">Reference proteome</keyword>
<feature type="compositionally biased region" description="Acidic residues" evidence="1">
    <location>
        <begin position="13"/>
        <end position="29"/>
    </location>
</feature>
<dbReference type="GO" id="GO:0019216">
    <property type="term" value="P:regulation of lipid metabolic process"/>
    <property type="evidence" value="ECO:0007669"/>
    <property type="project" value="TreeGrafter"/>
</dbReference>